<dbReference type="GO" id="GO:0005777">
    <property type="term" value="C:peroxisome"/>
    <property type="evidence" value="ECO:0007669"/>
    <property type="project" value="TreeGrafter"/>
</dbReference>
<gene>
    <name evidence="10" type="primary">109542720</name>
    <name evidence="9" type="ORF">D910_08303</name>
    <name evidence="8" type="ORF">YQE_10632</name>
</gene>
<keyword evidence="3 4" id="KW-0443">Lipid metabolism</keyword>
<keyword evidence="2 4" id="KW-0444">Lipid biosynthesis</keyword>
<dbReference type="CDD" id="cd05236">
    <property type="entry name" value="FAR-N_SDR_e"/>
    <property type="match status" value="1"/>
</dbReference>
<evidence type="ECO:0000313" key="10">
    <source>
        <dbReference type="EnsemblMetazoa" id="XP_019767615.1"/>
    </source>
</evidence>
<dbReference type="AlphaFoldDB" id="J3JWZ4"/>
<evidence type="ECO:0000259" key="5">
    <source>
        <dbReference type="Pfam" id="PF03015"/>
    </source>
</evidence>
<keyword evidence="11" id="KW-1185">Reference proteome</keyword>
<keyword evidence="4" id="KW-0472">Membrane</keyword>
<keyword evidence="4" id="KW-0521">NADP</keyword>
<evidence type="ECO:0000256" key="4">
    <source>
        <dbReference type="RuleBase" id="RU363097"/>
    </source>
</evidence>
<keyword evidence="4" id="KW-0560">Oxidoreductase</keyword>
<dbReference type="EC" id="1.2.1.84" evidence="4"/>
<evidence type="ECO:0000313" key="7">
    <source>
        <dbReference type="EMBL" id="AEE62724.1"/>
    </source>
</evidence>
<dbReference type="InterPro" id="IPR013120">
    <property type="entry name" value="FAR_NAD-bd"/>
</dbReference>
<dbReference type="InterPro" id="IPR036291">
    <property type="entry name" value="NAD(P)-bd_dom_sf"/>
</dbReference>
<feature type="domain" description="Fatty acyl-CoA reductase C-terminal" evidence="5">
    <location>
        <begin position="366"/>
        <end position="456"/>
    </location>
</feature>
<dbReference type="Pfam" id="PF07993">
    <property type="entry name" value="NAD_binding_4"/>
    <property type="match status" value="1"/>
</dbReference>
<reference evidence="7" key="1">
    <citation type="journal article" date="2012" name="Insect Biochem. Mol. Biol.">
        <title>Transcriptome and full-length cDNA resources for the mountain pine beetle, Dendroctonus ponderosae Hopkins, a major insect pest of pine forests.</title>
        <authorList>
            <person name="Keeling C.I."/>
            <person name="Henderson H."/>
            <person name="Li M."/>
            <person name="Yuen M."/>
            <person name="Clark E.L."/>
            <person name="Fraser J.D."/>
            <person name="Huber D.P."/>
            <person name="Liao N.Y."/>
            <person name="Roderick Docking T."/>
            <person name="Birol I."/>
            <person name="Chan S.K."/>
            <person name="Taylor G.A."/>
            <person name="Palmquist D."/>
            <person name="Jones S.J."/>
            <person name="Bohlmann J."/>
        </authorList>
    </citation>
    <scope>NUCLEOTIDE SEQUENCE</scope>
    <source>
        <tissue evidence="7">Pupae</tissue>
    </source>
</reference>
<dbReference type="GO" id="GO:0080019">
    <property type="term" value="F:alcohol-forming very long-chain fatty acyl-CoA reductase activity"/>
    <property type="evidence" value="ECO:0007669"/>
    <property type="project" value="InterPro"/>
</dbReference>
<accession>J3JWZ4</accession>
<proteinExistence type="evidence at transcript level"/>
<dbReference type="GO" id="GO:0102965">
    <property type="term" value="F:alcohol-forming long-chain fatty acyl-CoA reductase activity"/>
    <property type="evidence" value="ECO:0007669"/>
    <property type="project" value="UniProtKB-EC"/>
</dbReference>
<dbReference type="EMBL" id="KB741211">
    <property type="protein sequence ID" value="ENN72829.1"/>
    <property type="molecule type" value="Genomic_DNA"/>
</dbReference>
<dbReference type="GO" id="GO:0035336">
    <property type="term" value="P:long-chain fatty-acyl-CoA metabolic process"/>
    <property type="evidence" value="ECO:0007669"/>
    <property type="project" value="TreeGrafter"/>
</dbReference>
<dbReference type="HOGENOM" id="CLU_024661_0_2_1"/>
<dbReference type="OrthoDB" id="429813at2759"/>
<dbReference type="CDD" id="cd09071">
    <property type="entry name" value="FAR_C"/>
    <property type="match status" value="1"/>
</dbReference>
<name>J3JWZ4_DENPD</name>
<dbReference type="Proteomes" id="UP000030742">
    <property type="component" value="Unassembled WGS sequence"/>
</dbReference>
<dbReference type="EMBL" id="KB632263">
    <property type="protein sequence ID" value="ERL90961.1"/>
    <property type="molecule type" value="Genomic_DNA"/>
</dbReference>
<evidence type="ECO:0000256" key="3">
    <source>
        <dbReference type="ARBA" id="ARBA00023098"/>
    </source>
</evidence>
<dbReference type="PANTHER" id="PTHR11011">
    <property type="entry name" value="MALE STERILITY PROTEIN 2-RELATED"/>
    <property type="match status" value="1"/>
</dbReference>
<dbReference type="Pfam" id="PF03015">
    <property type="entry name" value="Sterile"/>
    <property type="match status" value="1"/>
</dbReference>
<dbReference type="PANTHER" id="PTHR11011:SF60">
    <property type="entry name" value="FATTY ACYL-COA REDUCTASE-RELATED"/>
    <property type="match status" value="1"/>
</dbReference>
<evidence type="ECO:0000256" key="2">
    <source>
        <dbReference type="ARBA" id="ARBA00022516"/>
    </source>
</evidence>
<dbReference type="Gene3D" id="3.40.50.720">
    <property type="entry name" value="NAD(P)-binding Rossmann-like Domain"/>
    <property type="match status" value="1"/>
</dbReference>
<organism evidence="7">
    <name type="scientific">Dendroctonus ponderosae</name>
    <name type="common">Mountain pine beetle</name>
    <dbReference type="NCBI Taxonomy" id="77166"/>
    <lineage>
        <taxon>Eukaryota</taxon>
        <taxon>Metazoa</taxon>
        <taxon>Ecdysozoa</taxon>
        <taxon>Arthropoda</taxon>
        <taxon>Hexapoda</taxon>
        <taxon>Insecta</taxon>
        <taxon>Pterygota</taxon>
        <taxon>Neoptera</taxon>
        <taxon>Endopterygota</taxon>
        <taxon>Coleoptera</taxon>
        <taxon>Polyphaga</taxon>
        <taxon>Cucujiformia</taxon>
        <taxon>Curculionidae</taxon>
        <taxon>Scolytinae</taxon>
        <taxon>Dendroctonus</taxon>
    </lineage>
</organism>
<feature type="transmembrane region" description="Helical" evidence="4">
    <location>
        <begin position="474"/>
        <end position="490"/>
    </location>
</feature>
<feature type="domain" description="Thioester reductase (TE)" evidence="6">
    <location>
        <begin position="22"/>
        <end position="288"/>
    </location>
</feature>
<dbReference type="SUPFAM" id="SSF51735">
    <property type="entry name" value="NAD(P)-binding Rossmann-fold domains"/>
    <property type="match status" value="1"/>
</dbReference>
<evidence type="ECO:0000259" key="6">
    <source>
        <dbReference type="Pfam" id="PF07993"/>
    </source>
</evidence>
<comment type="catalytic activity">
    <reaction evidence="4">
        <text>a long-chain fatty acyl-CoA + 2 NADPH + 2 H(+) = a long-chain primary fatty alcohol + 2 NADP(+) + CoA</text>
        <dbReference type="Rhea" id="RHEA:52716"/>
        <dbReference type="ChEBI" id="CHEBI:15378"/>
        <dbReference type="ChEBI" id="CHEBI:57287"/>
        <dbReference type="ChEBI" id="CHEBI:57783"/>
        <dbReference type="ChEBI" id="CHEBI:58349"/>
        <dbReference type="ChEBI" id="CHEBI:77396"/>
        <dbReference type="ChEBI" id="CHEBI:83139"/>
        <dbReference type="EC" id="1.2.1.84"/>
    </reaction>
</comment>
<evidence type="ECO:0000313" key="11">
    <source>
        <dbReference type="Proteomes" id="UP000019118"/>
    </source>
</evidence>
<sequence>MEGATVELTEIQQFYRNETVFLTGATGFLGKLMLEKVLRALPVKKVFLLIRTKKNVAPSARLQAIFESPIFDGIKRDQRTVFDKIEIIQGDCELPMLGISAADLQRMQEEVTVIFHFAATVRFHEHIKKATWLNVRATKDLVGIAKQLRRIKTFVYVGTAFSNSNRKEIEEQIYPSRISAENLIAVCQSLDDATLSCMSSKLTADWPNNYTFTKQVAEEYIGRAAQDIPICICRPSIVVSTAAEPIEAFIDSPVSMGGLSVMFGLGICRIFYYKKIILDVVPADYVVNECIAAGWHTGEMFRDTRAKIPVYHICSSIENPVSLEDLWEHGQVQSRANASLKAVMYPMYFVTTCKPNYLFWKFVLETMVAHITDLMLKMRGQKPMLVSVMRKLHAVQESLEHFTCNAFHWHVENHFKLQKKMSFKDRELFNFNIKALDWHTYFSQQAKGVRVYLIKDPFTTLPEGFKRMRRLRKIFIVVLLVSAIVLYGLGKLLFFRLLPLVFAFIAYCLRCLVC</sequence>
<comment type="function">
    <text evidence="4">Catalyzes the reduction of fatty acyl-CoA to fatty alcohols.</text>
</comment>
<dbReference type="EMBL" id="BT127762">
    <property type="protein sequence ID" value="AEE62724.1"/>
    <property type="molecule type" value="mRNA"/>
</dbReference>
<dbReference type="InterPro" id="IPR026055">
    <property type="entry name" value="FAR"/>
</dbReference>
<comment type="similarity">
    <text evidence="1 4">Belongs to the fatty acyl-CoA reductase family.</text>
</comment>
<reference evidence="11 12" key="2">
    <citation type="journal article" date="2013" name="Genome Biol.">
        <title>Draft genome of the mountain pine beetle, Dendroctonus ponderosae Hopkins, a major forest pest.</title>
        <authorList>
            <person name="Keeling C.I."/>
            <person name="Yuen M.M."/>
            <person name="Liao N.Y."/>
            <person name="Docking T.R."/>
            <person name="Chan S.K."/>
            <person name="Taylor G.A."/>
            <person name="Palmquist D.L."/>
            <person name="Jackman S.D."/>
            <person name="Nguyen A."/>
            <person name="Li M."/>
            <person name="Henderson H."/>
            <person name="Janes J.K."/>
            <person name="Zhao Y."/>
            <person name="Pandoh P."/>
            <person name="Moore R."/>
            <person name="Sperling F.A."/>
            <person name="Huber D.P."/>
            <person name="Birol I."/>
            <person name="Jones S.J."/>
            <person name="Bohlmann J."/>
        </authorList>
    </citation>
    <scope>NUCLEOTIDE SEQUENCE</scope>
</reference>
<reference evidence="10" key="3">
    <citation type="submission" date="2024-08" db="UniProtKB">
        <authorList>
            <consortium name="EnsemblMetazoa"/>
        </authorList>
    </citation>
    <scope>IDENTIFICATION</scope>
</reference>
<dbReference type="EnsemblMetazoa" id="XM_019912056.1">
    <property type="protein sequence ID" value="XP_019767615.1"/>
    <property type="gene ID" value="LOC109542720"/>
</dbReference>
<keyword evidence="4" id="KW-1133">Transmembrane helix</keyword>
<dbReference type="OMA" id="SCHERLN"/>
<evidence type="ECO:0000313" key="9">
    <source>
        <dbReference type="EMBL" id="ERL90961.1"/>
    </source>
</evidence>
<dbReference type="InterPro" id="IPR033640">
    <property type="entry name" value="FAR_C"/>
</dbReference>
<dbReference type="KEGG" id="dpa:109542720"/>
<evidence type="ECO:0000313" key="12">
    <source>
        <dbReference type="Proteomes" id="UP000030742"/>
    </source>
</evidence>
<dbReference type="Proteomes" id="UP000019118">
    <property type="component" value="Unassembled WGS sequence"/>
</dbReference>
<protein>
    <recommendedName>
        <fullName evidence="4">Fatty acyl-CoA reductase</fullName>
        <ecNumber evidence="4">1.2.1.84</ecNumber>
    </recommendedName>
</protein>
<keyword evidence="4" id="KW-0812">Transmembrane</keyword>
<evidence type="ECO:0000313" key="8">
    <source>
        <dbReference type="EMBL" id="ENN72829.1"/>
    </source>
</evidence>
<evidence type="ECO:0000256" key="1">
    <source>
        <dbReference type="ARBA" id="ARBA00005928"/>
    </source>
</evidence>